<sequence>MRFNLPYIKLSFLLLAVAVIAGCYKDKGNYDYVSIDEATIDTSGLATNYSIQRFDTLTIAPVVTYQGVKVNSAKPQFPELKFVWKMYPASSVRLNDERTLDSTVTLHKMLDQPEMAWEVLFTVVNTKTGVKAFAKFAVAIAPSLAEGWMVLYEKNGHSDVGLIVNDRIAKATVKEKVLYDLYAASNGAPLKGKPGSLITSTANFPTYLSLFIQTSEDVASVWPGTFERKATFSDTLFWTVPSVKTPAFITASEGRKEFVLNNNKLHKIDYLTIAPGRRAFDDGAAGTYGTLAPWVASSVHATLATVVYDQTNQRFLKLTSAGADIIPFTTKQAAKGPFDINNVGMQFLLSDVGRNYYQYSVMKQTSTGKYYLLAANFRVADTDSTLAKGKYDMSACPEIENINSITAGYLGEIFYYSAGSNKFYQFKYNTGVTENLWTAPGNEKITCIRLQRSYGTNPAQDVLYAPKNANKVLYIATYDEASGNGKVYEMLVDPSSGALNTGSVRVYEGFGKIKAMAWKPFI</sequence>
<dbReference type="AlphaFoldDB" id="A0A4Q1D178"/>
<proteinExistence type="predicted"/>
<protein>
    <recommendedName>
        <fullName evidence="3">PKD-like family protein</fullName>
    </recommendedName>
</protein>
<dbReference type="Pfam" id="PF16407">
    <property type="entry name" value="PKD_2"/>
    <property type="match status" value="1"/>
</dbReference>
<dbReference type="InterPro" id="IPR032183">
    <property type="entry name" value="PKD-like"/>
</dbReference>
<organism evidence="1 2">
    <name type="scientific">Filimonas effusa</name>
    <dbReference type="NCBI Taxonomy" id="2508721"/>
    <lineage>
        <taxon>Bacteria</taxon>
        <taxon>Pseudomonadati</taxon>
        <taxon>Bacteroidota</taxon>
        <taxon>Chitinophagia</taxon>
        <taxon>Chitinophagales</taxon>
        <taxon>Chitinophagaceae</taxon>
        <taxon>Filimonas</taxon>
    </lineage>
</organism>
<evidence type="ECO:0000313" key="1">
    <source>
        <dbReference type="EMBL" id="RXK81452.1"/>
    </source>
</evidence>
<dbReference type="PROSITE" id="PS51257">
    <property type="entry name" value="PROKAR_LIPOPROTEIN"/>
    <property type="match status" value="1"/>
</dbReference>
<gene>
    <name evidence="1" type="ORF">ESB13_21210</name>
</gene>
<keyword evidence="2" id="KW-1185">Reference proteome</keyword>
<name>A0A4Q1D178_9BACT</name>
<dbReference type="OrthoDB" id="1095195at2"/>
<dbReference type="RefSeq" id="WP_129005703.1">
    <property type="nucleotide sequence ID" value="NZ_SDHZ01000004.1"/>
</dbReference>
<accession>A0A4Q1D178</accession>
<evidence type="ECO:0000313" key="2">
    <source>
        <dbReference type="Proteomes" id="UP000290545"/>
    </source>
</evidence>
<evidence type="ECO:0008006" key="3">
    <source>
        <dbReference type="Google" id="ProtNLM"/>
    </source>
</evidence>
<comment type="caution">
    <text evidence="1">The sequence shown here is derived from an EMBL/GenBank/DDBJ whole genome shotgun (WGS) entry which is preliminary data.</text>
</comment>
<reference evidence="1 2" key="1">
    <citation type="submission" date="2019-01" db="EMBL/GenBank/DDBJ databases">
        <title>Filimonas sp. strain TTM-71.</title>
        <authorList>
            <person name="Chen W.-M."/>
        </authorList>
    </citation>
    <scope>NUCLEOTIDE SEQUENCE [LARGE SCALE GENOMIC DNA]</scope>
    <source>
        <strain evidence="1 2">TTM-71</strain>
    </source>
</reference>
<dbReference type="EMBL" id="SDHZ01000004">
    <property type="protein sequence ID" value="RXK81452.1"/>
    <property type="molecule type" value="Genomic_DNA"/>
</dbReference>
<dbReference type="Proteomes" id="UP000290545">
    <property type="component" value="Unassembled WGS sequence"/>
</dbReference>